<dbReference type="EMBL" id="FNWV01000003">
    <property type="protein sequence ID" value="SEH50968.1"/>
    <property type="molecule type" value="Genomic_DNA"/>
</dbReference>
<evidence type="ECO:0000259" key="1">
    <source>
        <dbReference type="Pfam" id="PF10020"/>
    </source>
</evidence>
<evidence type="ECO:0000313" key="2">
    <source>
        <dbReference type="EMBL" id="SEH50968.1"/>
    </source>
</evidence>
<accession>A0A1H6IWG7</accession>
<sequence length="167" mass="19088">MSFLSKLFGSKKPERELKVIHDKYCDFTDADDVSEYKGTVKWLNYDCDIVLDVDEFPCENPTIEKSLAVFHMLYENMEEWDRKVKECAAAEFMDENGMVEIWGDGKEDNVPPMPKEEFIKEIAVFEILITNNGEITFRIPADGLFTDHEIVIEAKSTGEILSCSLAG</sequence>
<organism evidence="2 3">
    <name type="scientific">Ruminococcus flavefaciens</name>
    <dbReference type="NCBI Taxonomy" id="1265"/>
    <lineage>
        <taxon>Bacteria</taxon>
        <taxon>Bacillati</taxon>
        <taxon>Bacillota</taxon>
        <taxon>Clostridia</taxon>
        <taxon>Eubacteriales</taxon>
        <taxon>Oscillospiraceae</taxon>
        <taxon>Ruminococcus</taxon>
    </lineage>
</organism>
<evidence type="ECO:0000313" key="3">
    <source>
        <dbReference type="Proteomes" id="UP000183190"/>
    </source>
</evidence>
<dbReference type="AlphaFoldDB" id="A0A1H6IWG7"/>
<name>A0A1H6IWG7_RUMFL</name>
<feature type="domain" description="DUF2262" evidence="1">
    <location>
        <begin position="27"/>
        <end position="163"/>
    </location>
</feature>
<dbReference type="OrthoDB" id="1151029at2"/>
<gene>
    <name evidence="2" type="ORF">SAMN02910265_01096</name>
</gene>
<dbReference type="InterPro" id="IPR019260">
    <property type="entry name" value="DUF2262"/>
</dbReference>
<reference evidence="2 3" key="1">
    <citation type="submission" date="2016-10" db="EMBL/GenBank/DDBJ databases">
        <authorList>
            <person name="de Groot N.N."/>
        </authorList>
    </citation>
    <scope>NUCLEOTIDE SEQUENCE [LARGE SCALE GENOMIC DNA]</scope>
    <source>
        <strain evidence="2 3">YAD2003</strain>
    </source>
</reference>
<protein>
    <recommendedName>
        <fullName evidence="1">DUF2262 domain-containing protein</fullName>
    </recommendedName>
</protein>
<dbReference type="RefSeq" id="WP_074715067.1">
    <property type="nucleotide sequence ID" value="NZ_FNWV01000003.1"/>
</dbReference>
<dbReference type="Proteomes" id="UP000183190">
    <property type="component" value="Unassembled WGS sequence"/>
</dbReference>
<proteinExistence type="predicted"/>
<dbReference type="Pfam" id="PF10020">
    <property type="entry name" value="DUF2262"/>
    <property type="match status" value="1"/>
</dbReference>